<keyword evidence="3" id="KW-1185">Reference proteome</keyword>
<dbReference type="HOGENOM" id="CLU_3316342_0_0_5"/>
<gene>
    <name evidence="2" type="ORF">ISM_08595</name>
</gene>
<dbReference type="EMBL" id="AALY01000001">
    <property type="protein sequence ID" value="EAP78342.1"/>
    <property type="molecule type" value="Genomic_DNA"/>
</dbReference>
<reference evidence="2 3" key="1">
    <citation type="submission" date="2005-12" db="EMBL/GenBank/DDBJ databases">
        <authorList>
            <person name="Moran M.A."/>
            <person name="Ferriera S."/>
            <person name="Johnson J."/>
            <person name="Kravitz S."/>
            <person name="Halpern A."/>
            <person name="Remington K."/>
            <person name="Beeson K."/>
            <person name="Tran B."/>
            <person name="Rogers Y.-H."/>
            <person name="Friedman R."/>
            <person name="Venter J.C."/>
        </authorList>
    </citation>
    <scope>NUCLEOTIDE SEQUENCE [LARGE SCALE GENOMIC DNA]</scope>
    <source>
        <strain evidence="3">ATCC BAA-591 / DSM 15170 / ISM</strain>
    </source>
</reference>
<feature type="compositionally biased region" description="Polar residues" evidence="1">
    <location>
        <begin position="17"/>
        <end position="26"/>
    </location>
</feature>
<dbReference type="AlphaFoldDB" id="A3SLW1"/>
<evidence type="ECO:0000313" key="2">
    <source>
        <dbReference type="EMBL" id="EAP78342.1"/>
    </source>
</evidence>
<dbReference type="Proteomes" id="UP000005954">
    <property type="component" value="Unassembled WGS sequence"/>
</dbReference>
<comment type="caution">
    <text evidence="2">The sequence shown here is derived from an EMBL/GenBank/DDBJ whole genome shotgun (WGS) entry which is preliminary data.</text>
</comment>
<proteinExistence type="predicted"/>
<sequence>MWPEGSFIGPADDAVTRDNTLSTSDRGTVAKPVTEDRDR</sequence>
<evidence type="ECO:0000313" key="3">
    <source>
        <dbReference type="Proteomes" id="UP000005954"/>
    </source>
</evidence>
<evidence type="ECO:0000256" key="1">
    <source>
        <dbReference type="SAM" id="MobiDB-lite"/>
    </source>
</evidence>
<accession>A3SLW1</accession>
<protein>
    <submittedName>
        <fullName evidence="2">Uncharacterized protein</fullName>
    </submittedName>
</protein>
<organism evidence="2 3">
    <name type="scientific">Roseovarius nubinhibens (strain ATCC BAA-591 / DSM 15170 / ISM)</name>
    <dbReference type="NCBI Taxonomy" id="89187"/>
    <lineage>
        <taxon>Bacteria</taxon>
        <taxon>Pseudomonadati</taxon>
        <taxon>Pseudomonadota</taxon>
        <taxon>Alphaproteobacteria</taxon>
        <taxon>Rhodobacterales</taxon>
        <taxon>Roseobacteraceae</taxon>
        <taxon>Roseovarius</taxon>
    </lineage>
</organism>
<feature type="region of interest" description="Disordered" evidence="1">
    <location>
        <begin position="1"/>
        <end position="39"/>
    </location>
</feature>
<name>A3SLW1_ROSNI</name>